<dbReference type="AlphaFoldDB" id="A0A0Q9Z5W1"/>
<keyword evidence="4" id="KW-1185">Reference proteome</keyword>
<evidence type="ECO:0000313" key="4">
    <source>
        <dbReference type="Proteomes" id="UP000051643"/>
    </source>
</evidence>
<feature type="transmembrane region" description="Helical" evidence="1">
    <location>
        <begin position="27"/>
        <end position="44"/>
    </location>
</feature>
<feature type="transmembrane region" description="Helical" evidence="1">
    <location>
        <begin position="204"/>
        <end position="224"/>
    </location>
</feature>
<dbReference type="Proteomes" id="UP000051643">
    <property type="component" value="Unassembled WGS sequence"/>
</dbReference>
<comment type="caution">
    <text evidence="3">The sequence shown here is derived from an EMBL/GenBank/DDBJ whole genome shotgun (WGS) entry which is preliminary data.</text>
</comment>
<accession>A0A0Q9Z5W1</accession>
<keyword evidence="1" id="KW-1133">Transmembrane helix</keyword>
<protein>
    <recommendedName>
        <fullName evidence="2">Chemotaxis methyl-accepting receptor HlyB-like 4HB MCP domain-containing protein</fullName>
    </recommendedName>
</protein>
<dbReference type="STRING" id="270918.APR42_05880"/>
<dbReference type="EMBL" id="LKTP01000023">
    <property type="protein sequence ID" value="KRG28316.1"/>
    <property type="molecule type" value="Genomic_DNA"/>
</dbReference>
<dbReference type="InterPro" id="IPR024478">
    <property type="entry name" value="HlyB_4HB_MCP"/>
</dbReference>
<evidence type="ECO:0000313" key="3">
    <source>
        <dbReference type="EMBL" id="KRG28316.1"/>
    </source>
</evidence>
<keyword evidence="1" id="KW-0812">Transmembrane</keyword>
<reference evidence="3" key="1">
    <citation type="submission" date="2015-10" db="EMBL/GenBank/DDBJ databases">
        <title>Draft genome sequence of Salegentibacter mishustinae KCTC 12263.</title>
        <authorList>
            <person name="Lin W."/>
            <person name="Zheng Q."/>
        </authorList>
    </citation>
    <scope>NUCLEOTIDE SEQUENCE [LARGE SCALE GENOMIC DNA]</scope>
    <source>
        <strain evidence="3">KCTC 12263</strain>
    </source>
</reference>
<evidence type="ECO:0000256" key="1">
    <source>
        <dbReference type="SAM" id="Phobius"/>
    </source>
</evidence>
<organism evidence="3 4">
    <name type="scientific">Salegentibacter mishustinae</name>
    <dbReference type="NCBI Taxonomy" id="270918"/>
    <lineage>
        <taxon>Bacteria</taxon>
        <taxon>Pseudomonadati</taxon>
        <taxon>Bacteroidota</taxon>
        <taxon>Flavobacteriia</taxon>
        <taxon>Flavobacteriales</taxon>
        <taxon>Flavobacteriaceae</taxon>
        <taxon>Salegentibacter</taxon>
    </lineage>
</organism>
<name>A0A0Q9Z5W1_9FLAO</name>
<sequence>MKGIFARLNSIEMKELYSLKPEKRKRLIFILTAFFVLLLITEFIEKRSLKSIDQDFSSLYQDRLLPASQMYELAELLHKKRMLFENIKDDGQLIAELNLKEIKAYNGQIDEVLKDYGKTYLVDREELYFKEFNKHYKEYLLLETTILKNLQEEDFNTASYLIDKNANHYFRTLNLDLHNIASIQPEVGEQLMAHYKSSSGLTSLLYYFKIALTILIGIFVLRLLGLEQLLRRSEQKFELN</sequence>
<gene>
    <name evidence="3" type="ORF">APR42_05880</name>
</gene>
<proteinExistence type="predicted"/>
<dbReference type="Pfam" id="PF12729">
    <property type="entry name" value="4HB_MCP_1"/>
    <property type="match status" value="1"/>
</dbReference>
<feature type="domain" description="Chemotaxis methyl-accepting receptor HlyB-like 4HB MCP" evidence="2">
    <location>
        <begin position="24"/>
        <end position="197"/>
    </location>
</feature>
<evidence type="ECO:0000259" key="2">
    <source>
        <dbReference type="Pfam" id="PF12729"/>
    </source>
</evidence>
<keyword evidence="1" id="KW-0472">Membrane</keyword>